<name>A0A011PYE7_9PROT</name>
<evidence type="ECO:0000313" key="1">
    <source>
        <dbReference type="EMBL" id="EXI81962.1"/>
    </source>
</evidence>
<dbReference type="EMBL" id="JEMX01000015">
    <property type="protein sequence ID" value="EXI81962.1"/>
    <property type="molecule type" value="Genomic_DNA"/>
</dbReference>
<reference evidence="1 2" key="1">
    <citation type="submission" date="2014-02" db="EMBL/GenBank/DDBJ databases">
        <title>Expanding our view of genomic diversity in Candidatus Accumulibacter clades.</title>
        <authorList>
            <person name="Skennerton C.T."/>
            <person name="Barr J.J."/>
            <person name="Slater F.R."/>
            <person name="Bond P.L."/>
            <person name="Tyson G.W."/>
        </authorList>
    </citation>
    <scope>NUCLEOTIDE SEQUENCE [LARGE SCALE GENOMIC DNA]</scope>
    <source>
        <strain evidence="2">BA-92</strain>
    </source>
</reference>
<proteinExistence type="predicted"/>
<evidence type="ECO:0000313" key="2">
    <source>
        <dbReference type="Proteomes" id="UP000021816"/>
    </source>
</evidence>
<dbReference type="AlphaFoldDB" id="A0A011PYE7"/>
<protein>
    <submittedName>
        <fullName evidence="1">Uncharacterized protein</fullName>
    </submittedName>
</protein>
<accession>A0A011PYE7</accession>
<gene>
    <name evidence="1" type="ORF">AW10_00907</name>
</gene>
<organism evidence="1 2">
    <name type="scientific">Candidatus Accumulibacter appositus</name>
    <dbReference type="NCBI Taxonomy" id="1454003"/>
    <lineage>
        <taxon>Bacteria</taxon>
        <taxon>Pseudomonadati</taxon>
        <taxon>Pseudomonadota</taxon>
        <taxon>Betaproteobacteria</taxon>
        <taxon>Candidatus Accumulibacter</taxon>
    </lineage>
</organism>
<sequence length="75" mass="8562">MRAVDHFETHASCRRVLFVARRIADGQEDGKGRNHDRDDRQHSRLAALSPEFSAVAFRLSFDVHGCLPRQVLQGF</sequence>
<comment type="caution">
    <text evidence="1">The sequence shown here is derived from an EMBL/GenBank/DDBJ whole genome shotgun (WGS) entry which is preliminary data.</text>
</comment>
<dbReference type="Proteomes" id="UP000021816">
    <property type="component" value="Unassembled WGS sequence"/>
</dbReference>